<dbReference type="PANTHER" id="PTHR37814:SF1">
    <property type="entry name" value="MEMBRANE PROTEIN"/>
    <property type="match status" value="1"/>
</dbReference>
<dbReference type="RefSeq" id="WP_036655092.1">
    <property type="nucleotide sequence ID" value="NZ_CP019651.1"/>
</dbReference>
<accession>A0A2L1UBG2</accession>
<dbReference type="AlphaFoldDB" id="A0A2L1UBG2"/>
<name>A0A2L1UBG2_9BACL</name>
<feature type="transmembrane region" description="Helical" evidence="1">
    <location>
        <begin position="115"/>
        <end position="132"/>
    </location>
</feature>
<organism evidence="2 4">
    <name type="scientific">Paenibacillus larvae subsp. larvae</name>
    <dbReference type="NCBI Taxonomy" id="147375"/>
    <lineage>
        <taxon>Bacteria</taxon>
        <taxon>Bacillati</taxon>
        <taxon>Bacillota</taxon>
        <taxon>Bacilli</taxon>
        <taxon>Bacillales</taxon>
        <taxon>Paenibacillaceae</taxon>
        <taxon>Paenibacillus</taxon>
    </lineage>
</organism>
<reference evidence="4" key="1">
    <citation type="submission" date="2017-02" db="EMBL/GenBank/DDBJ databases">
        <title>Delineation of Paenibacillus larvae strains originating from foulbrood outbreaks.</title>
        <authorList>
            <person name="Beims H."/>
            <person name="Bunk B."/>
            <person name="Sproeer C."/>
            <person name="Mohr K.I."/>
            <person name="Pradella S."/>
            <person name="Guenther G."/>
            <person name="Rohde M."/>
            <person name="von der Ohe W."/>
            <person name="Steinert M."/>
        </authorList>
    </citation>
    <scope>NUCLEOTIDE SEQUENCE [LARGE SCALE GENOMIC DNA]</scope>
    <source>
        <strain evidence="4">Eric_III</strain>
    </source>
</reference>
<feature type="transmembrane region" description="Helical" evidence="1">
    <location>
        <begin position="294"/>
        <end position="315"/>
    </location>
</feature>
<evidence type="ECO:0000313" key="2">
    <source>
        <dbReference type="EMBL" id="AVF25487.1"/>
    </source>
</evidence>
<dbReference type="EMBL" id="CP019717">
    <property type="protein sequence ID" value="QHZ50467.1"/>
    <property type="molecule type" value="Genomic_DNA"/>
</dbReference>
<evidence type="ECO:0000313" key="4">
    <source>
        <dbReference type="Proteomes" id="UP000239833"/>
    </source>
</evidence>
<protein>
    <submittedName>
        <fullName evidence="2">Transporter-like protein</fullName>
    </submittedName>
</protein>
<feature type="transmembrane region" description="Helical" evidence="1">
    <location>
        <begin position="213"/>
        <end position="236"/>
    </location>
</feature>
<evidence type="ECO:0000256" key="1">
    <source>
        <dbReference type="SAM" id="Phobius"/>
    </source>
</evidence>
<proteinExistence type="predicted"/>
<sequence>MKRHIQVLQIAFTYVGTVVGAGFASGQEILQFFTRYGAVATGTILLSTILFIGVGIKLMLLSREVRAKSYEDMIRYLFGAKAGKWVALFSLLVLLGVSIVMLAGGGAVFEEQLGIDSKVGALIIIMLTYFILTKGIRGIMTVNTIVVPCMILFSLLVVATTWGTPGSGNWLRITTDFSPVYSWLSPFLYTSFNLATAQAVLVPLGAQVQDRKVLIRGGILGGCMIGVLIMGAHYAMSAQMPDISQFDIPMGSILDHVGGIWQMLFLFIIYAEIFTTFLSNAYGLSLQIQQHSRLGFRVILLMVLTICFLLSHIGFKTLLTWLYPLFGFISLIWFILMLRKKDPVHHT</sequence>
<accession>A0A8B6WXS9</accession>
<reference evidence="2 5" key="2">
    <citation type="journal article" date="2020" name="Int. J. Med. Microbiol.">
        <title>Discovery of Paenibacillus larvae ERIC V: Phenotypic and genomic comparison to genotypes ERIC I-IV reveal different inventories of virulence factors which correlate with epidemiological prevalences of American Foulbrood.</title>
        <authorList>
            <person name="Beims H."/>
            <person name="Bunk B."/>
            <person name="Erler S."/>
            <person name="Mohr K.I."/>
            <person name="Sproer C."/>
            <person name="Pradella S."/>
            <person name="Gunther G."/>
            <person name="Rohde M."/>
            <person name="von der Ohe W."/>
            <person name="Steinert M."/>
        </authorList>
    </citation>
    <scope>NUCLEOTIDE SEQUENCE</scope>
    <source>
        <strain evidence="2">Eric_III</strain>
        <strain evidence="3">Eric_V</strain>
    </source>
</reference>
<feature type="transmembrane region" description="Helical" evidence="1">
    <location>
        <begin position="144"/>
        <end position="163"/>
    </location>
</feature>
<feature type="transmembrane region" description="Helical" evidence="1">
    <location>
        <begin position="321"/>
        <end position="338"/>
    </location>
</feature>
<dbReference type="EMBL" id="CP019655">
    <property type="protein sequence ID" value="AVF25487.1"/>
    <property type="molecule type" value="Genomic_DNA"/>
</dbReference>
<dbReference type="PANTHER" id="PTHR37814">
    <property type="entry name" value="CONSERVED MEMBRANE PROTEIN"/>
    <property type="match status" value="1"/>
</dbReference>
<dbReference type="Proteomes" id="UP000239833">
    <property type="component" value="Chromosome"/>
</dbReference>
<feature type="transmembrane region" description="Helical" evidence="1">
    <location>
        <begin position="82"/>
        <end position="109"/>
    </location>
</feature>
<keyword evidence="1" id="KW-1133">Transmembrane helix</keyword>
<gene>
    <name evidence="2" type="ORF">ERICIII_01288</name>
    <name evidence="3" type="ORF">ERICV_01299</name>
</gene>
<accession>A0A6C0QP68</accession>
<feature type="transmembrane region" description="Helical" evidence="1">
    <location>
        <begin position="183"/>
        <end position="206"/>
    </location>
</feature>
<evidence type="ECO:0000313" key="3">
    <source>
        <dbReference type="EMBL" id="QHZ50467.1"/>
    </source>
</evidence>
<feature type="transmembrane region" description="Helical" evidence="1">
    <location>
        <begin position="36"/>
        <end position="61"/>
    </location>
</feature>
<dbReference type="InterPro" id="IPR038728">
    <property type="entry name" value="YkvI-like"/>
</dbReference>
<keyword evidence="1" id="KW-0472">Membrane</keyword>
<keyword evidence="1" id="KW-0812">Transmembrane</keyword>
<dbReference type="GeneID" id="64218082"/>
<dbReference type="Proteomes" id="UP000464330">
    <property type="component" value="Chromosome"/>
</dbReference>
<evidence type="ECO:0000313" key="5">
    <source>
        <dbReference type="Proteomes" id="UP000464330"/>
    </source>
</evidence>
<feature type="transmembrane region" description="Helical" evidence="1">
    <location>
        <begin position="260"/>
        <end position="282"/>
    </location>
</feature>